<dbReference type="EMBL" id="SJPM01000009">
    <property type="protein sequence ID" value="TWT93664.1"/>
    <property type="molecule type" value="Genomic_DNA"/>
</dbReference>
<sequence length="2106" mass="228161">MSHLRTNGYSSSRKRPAIILLVVLGMLTLFSMLGASYLVFTNSQLRAATSINFSERREGIGEEYLNRALTGLLVGATGPDSSLWGHSLLGDFYGVRDGVTGQVARVPVWPVSNNLVRPDILLSGEFIRFPSRLHVTATYTNRRSDNDAKRTYPSAAATAFATDEEITGRVLTFQQGPLAGLSMRVVRYFGDHTGASNNRAILSGQVVLDVRPHLGKDITVDSLGETFTLAEWIRRHRLPVASADHREIALLFYDAVPNTSNDPASVSDFYLNGRILNGPGLGWDVERDNTLAESSPSFNLNETIRTQYDPTKTNASLVTADVKEGSAFEASATGNDVPVSLQGNFALYRREPAATVVNATHAYIQDLPSGDQDEPYDAPDEQNWFLSHFPTSATMGTPTPSFVRPGILNWLLNQHSTTTALDSLSITRLRQIARAVQRASLRPIRTINDPAMPTSITTRADGVLKLDYSQFTGSNTSTLGTTSIDFAETDPVVLANQIRTLAQALVGPDWDVDNNGDNILDSVWLDAGLSLTETDDGKLVKPLVSYLVEDLSGRLDVNLIGNLAQARSWQHVQPNTNRIVNSVEGLLWNNGVATSGATTEPDMSGSVPPYPVGLPNGFGYGPAEIDLRPLFFHVNAQRGNGALELLRRRLLRQQVGATEYVAPGFLIDQRTGNGNDFFGMLRQPNLPNLHATNNSYGLPVDKFGRASIGLGINGGLLVSGASASVANGGAAAGDSNDDPYEMDLEAYGQPDSAFSLSDLEAILRYNDFDRDALESELVYLSEAYFDDPNGFSTTNPSGVSGPTYADVLAARQEFANSITTISNTTSVSKGVLSREYRDNSAVAQGAGSPQDLLTEEVANGTLTNEQRNALLMQLLPKDILAGKKFDLNRPFGNGIDDDSDGVIDDPQELLGGAETFYQDFTGSLSNTVFTTPYTDTTNGIPGPGTGNYEPSSRELFARHLYVMAMTLARNNETGADFDFSYGAAGLTIDPSQEKAFFDNGTGAYRVANEEEQYRAYRLAQWAVNVVDFRDPDSIMTRFRYDVDPFNGWHVEDVTGGTLTGATPTFGIVWGAEYPELALEESLAMHDRRVRDTSLDTTASPRFDGTDFDDNDIDQYRLPQGSLFLEIRSTRAPDQLRVLADDRDDAALPWAVPAELYGHLDIDGGGTINAGDEFGLDLARRPQGDRNPVWRVAITRAHPGFEATGASDPELSADEMLQPAGTASAVNPYQLATPQRLTATLDPVQPSIFGPTFPDAIERVVWFTNEDPDDGGVGDTTAGDGIVNFAPANLQQAGRIFYNRFRASNYPYQDTTDSDVEVYLRGGQYAVIGPRAVTNVGSLQDGSAGPTHDATTGEPLVPYADYESPQRFEMNSGLFAQFSIAGTRVTPTVDTGSIAYASIRPVVGVIAAANVAATWTGPRVAPVAMIADPFNRGIGLSVSEPLNVGGSYYPAPTESLNPGFPTDSYYNYDTAAGAFPDVPFDERTIAGQSELFDVFDINGSKTGTRERFKTAYLQRLADPTQPFNAIDNPYRTVDYITIDLTVFNGSEANRQETGPAPASVVEWIDKNNPAPLSSNPPESFASRYKTGRSLFTNATVANRENLSHSVNTFPPALTATAPTATGGNTAFFNRMLNLQDVVNPDVTTSTAPTAVDAYPLATAHSSTLGYSNASYGERLRRNATPTSTALVSTGLPYNNSFTSAIWLNRSFVSPLEVAWVPSTSAAGLVTHFGTTVIPPNYTGVDFYAGTGGAVNDRQETNAVFPHLFNFMSTDGNFANTPNLWRIIDWVDVPAPFDFENEFLSTNNDLLAQNANSINPETFTIDEVGESVFGDVLNYAALSSATPTGNPDTWDNATAAFWMNRWIGESFRAPNNILAPDFRHGKVNLNTIKSERVYESIMQGISGEPPIMLNWPTPPATATNGTPPTQPFLTQFIQERRGYSTPTPGPESLGVGFDREHPTTFAGAFKPTSVGDLSSVATERGVEPIDRTIMRSGGQSGSPNLPLFIQPMGASTARSNWSERSVMHQQLPMTRLSNLVTDQSNVFAVWITVGLFEVNAATNGVGQEVGSDSGNIRRYRSFQIIDRSVPVHFEQGKLNNALETVKLSRILN</sequence>
<protein>
    <submittedName>
        <fullName evidence="2">Uncharacterized protein</fullName>
    </submittedName>
</protein>
<keyword evidence="1" id="KW-0472">Membrane</keyword>
<keyword evidence="3" id="KW-1185">Reference proteome</keyword>
<proteinExistence type="predicted"/>
<comment type="caution">
    <text evidence="2">The sequence shown here is derived from an EMBL/GenBank/DDBJ whole genome shotgun (WGS) entry which is preliminary data.</text>
</comment>
<accession>A0A5C6A1F6</accession>
<organism evidence="2 3">
    <name type="scientific">Neorhodopirellula pilleata</name>
    <dbReference type="NCBI Taxonomy" id="2714738"/>
    <lineage>
        <taxon>Bacteria</taxon>
        <taxon>Pseudomonadati</taxon>
        <taxon>Planctomycetota</taxon>
        <taxon>Planctomycetia</taxon>
        <taxon>Pirellulales</taxon>
        <taxon>Pirellulaceae</taxon>
        <taxon>Neorhodopirellula</taxon>
    </lineage>
</organism>
<evidence type="ECO:0000313" key="3">
    <source>
        <dbReference type="Proteomes" id="UP000316213"/>
    </source>
</evidence>
<reference evidence="2 3" key="1">
    <citation type="submission" date="2019-02" db="EMBL/GenBank/DDBJ databases">
        <title>Deep-cultivation of Planctomycetes and their phenomic and genomic characterization uncovers novel biology.</title>
        <authorList>
            <person name="Wiegand S."/>
            <person name="Jogler M."/>
            <person name="Boedeker C."/>
            <person name="Pinto D."/>
            <person name="Vollmers J."/>
            <person name="Rivas-Marin E."/>
            <person name="Kohn T."/>
            <person name="Peeters S.H."/>
            <person name="Heuer A."/>
            <person name="Rast P."/>
            <person name="Oberbeckmann S."/>
            <person name="Bunk B."/>
            <person name="Jeske O."/>
            <person name="Meyerdierks A."/>
            <person name="Storesund J.E."/>
            <person name="Kallscheuer N."/>
            <person name="Luecker S."/>
            <person name="Lage O.M."/>
            <person name="Pohl T."/>
            <person name="Merkel B.J."/>
            <person name="Hornburger P."/>
            <person name="Mueller R.-W."/>
            <person name="Bruemmer F."/>
            <person name="Labrenz M."/>
            <person name="Spormann A.M."/>
            <person name="Op Den Camp H."/>
            <person name="Overmann J."/>
            <person name="Amann R."/>
            <person name="Jetten M.S.M."/>
            <person name="Mascher T."/>
            <person name="Medema M.H."/>
            <person name="Devos D.P."/>
            <person name="Kaster A.-K."/>
            <person name="Ovreas L."/>
            <person name="Rohde M."/>
            <person name="Galperin M.Y."/>
            <person name="Jogler C."/>
        </authorList>
    </citation>
    <scope>NUCLEOTIDE SEQUENCE [LARGE SCALE GENOMIC DNA]</scope>
    <source>
        <strain evidence="2 3">Pla100</strain>
    </source>
</reference>
<evidence type="ECO:0000313" key="2">
    <source>
        <dbReference type="EMBL" id="TWT93664.1"/>
    </source>
</evidence>
<name>A0A5C6A1F6_9BACT</name>
<evidence type="ECO:0000256" key="1">
    <source>
        <dbReference type="SAM" id="Phobius"/>
    </source>
</evidence>
<dbReference type="Proteomes" id="UP000316213">
    <property type="component" value="Unassembled WGS sequence"/>
</dbReference>
<feature type="transmembrane region" description="Helical" evidence="1">
    <location>
        <begin position="18"/>
        <end position="40"/>
    </location>
</feature>
<keyword evidence="1" id="KW-1133">Transmembrane helix</keyword>
<keyword evidence="1" id="KW-0812">Transmembrane</keyword>
<gene>
    <name evidence="2" type="ORF">Pla100_41820</name>
</gene>